<dbReference type="InterPro" id="IPR025877">
    <property type="entry name" value="MobA-like_NTP_Trfase"/>
</dbReference>
<evidence type="ECO:0000313" key="5">
    <source>
        <dbReference type="Proteomes" id="UP000176662"/>
    </source>
</evidence>
<feature type="domain" description="MobA-like NTP transferase" evidence="3">
    <location>
        <begin position="3"/>
        <end position="126"/>
    </location>
</feature>
<evidence type="ECO:0000256" key="2">
    <source>
        <dbReference type="ARBA" id="ARBA00022695"/>
    </source>
</evidence>
<dbReference type="InterPro" id="IPR050065">
    <property type="entry name" value="GlmU-like"/>
</dbReference>
<dbReference type="Pfam" id="PF12804">
    <property type="entry name" value="NTP_transf_3"/>
    <property type="match status" value="1"/>
</dbReference>
<evidence type="ECO:0000313" key="4">
    <source>
        <dbReference type="EMBL" id="OGZ18336.1"/>
    </source>
</evidence>
<proteinExistence type="predicted"/>
<accession>A0A1G2DXN1</accession>
<evidence type="ECO:0000259" key="3">
    <source>
        <dbReference type="Pfam" id="PF12804"/>
    </source>
</evidence>
<dbReference type="InterPro" id="IPR029044">
    <property type="entry name" value="Nucleotide-diphossugar_trans"/>
</dbReference>
<name>A0A1G2DXN1_9BACT</name>
<dbReference type="Proteomes" id="UP000176662">
    <property type="component" value="Unassembled WGS sequence"/>
</dbReference>
<comment type="caution">
    <text evidence="4">The sequence shown here is derived from an EMBL/GenBank/DDBJ whole genome shotgun (WGS) entry which is preliminary data.</text>
</comment>
<reference evidence="4 5" key="1">
    <citation type="journal article" date="2016" name="Nat. Commun.">
        <title>Thousands of microbial genomes shed light on interconnected biogeochemical processes in an aquifer system.</title>
        <authorList>
            <person name="Anantharaman K."/>
            <person name="Brown C.T."/>
            <person name="Hug L.A."/>
            <person name="Sharon I."/>
            <person name="Castelle C.J."/>
            <person name="Probst A.J."/>
            <person name="Thomas B.C."/>
            <person name="Singh A."/>
            <person name="Wilkins M.J."/>
            <person name="Karaoz U."/>
            <person name="Brodie E.L."/>
            <person name="Williams K.H."/>
            <person name="Hubbard S.S."/>
            <person name="Banfield J.F."/>
        </authorList>
    </citation>
    <scope>NUCLEOTIDE SEQUENCE [LARGE SCALE GENOMIC DNA]</scope>
</reference>
<keyword evidence="1" id="KW-0808">Transferase</keyword>
<keyword evidence="2" id="KW-0548">Nucleotidyltransferase</keyword>
<protein>
    <recommendedName>
        <fullName evidence="3">MobA-like NTP transferase domain-containing protein</fullName>
    </recommendedName>
</protein>
<dbReference type="Gene3D" id="3.90.550.10">
    <property type="entry name" value="Spore Coat Polysaccharide Biosynthesis Protein SpsA, Chain A"/>
    <property type="match status" value="1"/>
</dbReference>
<dbReference type="GO" id="GO:0016779">
    <property type="term" value="F:nucleotidyltransferase activity"/>
    <property type="evidence" value="ECO:0007669"/>
    <property type="project" value="UniProtKB-KW"/>
</dbReference>
<dbReference type="SUPFAM" id="SSF53448">
    <property type="entry name" value="Nucleotide-diphospho-sugar transferases"/>
    <property type="match status" value="1"/>
</dbReference>
<evidence type="ECO:0000256" key="1">
    <source>
        <dbReference type="ARBA" id="ARBA00022679"/>
    </source>
</evidence>
<dbReference type="AlphaFoldDB" id="A0A1G2DXN1"/>
<dbReference type="EMBL" id="MHLX01000042">
    <property type="protein sequence ID" value="OGZ18336.1"/>
    <property type="molecule type" value="Genomic_DNA"/>
</dbReference>
<dbReference type="PANTHER" id="PTHR43584:SF8">
    <property type="entry name" value="N-ACETYLMURAMATE ALPHA-1-PHOSPHATE URIDYLYLTRANSFERASE"/>
    <property type="match status" value="1"/>
</dbReference>
<sequence length="247" mass="28779">MKAIILAAGMGSRLRPLTNDKPKCLLEINGRTILDRQLEALREYSVKDISIIRGYKAEMLNFSGIKYYENTNYLNNNILNSLFYAEKEMDGEFIVSYSDIIYNRVVVEELLKSDKDIALVVDEEWRGYYQGRTEHPIEEAENVIIQNGKIVQIGKHVTANEAHGEFIGLAKFGKMGGEIFKKEFQRVKKEYWGKPFQKAQTFERAYLTDMFQELIDRGVELYSVKIKKNWWEIDTNQDLRKVRALLS</sequence>
<gene>
    <name evidence="4" type="ORF">A2Z68_00350</name>
</gene>
<dbReference type="PANTHER" id="PTHR43584">
    <property type="entry name" value="NUCLEOTIDYL TRANSFERASE"/>
    <property type="match status" value="1"/>
</dbReference>
<dbReference type="CDD" id="cd02523">
    <property type="entry name" value="PC_cytidylyltransferase"/>
    <property type="match status" value="1"/>
</dbReference>
<organism evidence="4 5">
    <name type="scientific">Candidatus Nealsonbacteria bacterium RBG_13_38_11</name>
    <dbReference type="NCBI Taxonomy" id="1801662"/>
    <lineage>
        <taxon>Bacteria</taxon>
        <taxon>Candidatus Nealsoniibacteriota</taxon>
    </lineage>
</organism>